<name>A0A2V2URJ1_TRYCR</name>
<dbReference type="VEuPathDB" id="TriTrypDB:TcBrA4_0015000"/>
<dbReference type="VEuPathDB" id="TriTrypDB:TcCL_NonESM13392"/>
<comment type="caution">
    <text evidence="1">The sequence shown here is derived from an EMBL/GenBank/DDBJ whole genome shotgun (WGS) entry which is preliminary data.</text>
</comment>
<dbReference type="VEuPathDB" id="TriTrypDB:TCDM_06797"/>
<proteinExistence type="predicted"/>
<gene>
    <name evidence="1" type="ORF">C4B63_113g50</name>
</gene>
<dbReference type="VEuPathDB" id="TriTrypDB:TcCLB.503489.20"/>
<evidence type="ECO:0000313" key="2">
    <source>
        <dbReference type="Proteomes" id="UP000246121"/>
    </source>
</evidence>
<dbReference type="EMBL" id="PRFA01000113">
    <property type="protein sequence ID" value="PWU86674.1"/>
    <property type="molecule type" value="Genomic_DNA"/>
</dbReference>
<dbReference type="VEuPathDB" id="TriTrypDB:TCSYLVIO_004824"/>
<dbReference type="VEuPathDB" id="TriTrypDB:BCY84_11010"/>
<dbReference type="VEuPathDB" id="TriTrypDB:TcCLB.503583.20"/>
<dbReference type="VEuPathDB" id="TriTrypDB:TcG_08153"/>
<reference evidence="1 2" key="1">
    <citation type="journal article" date="2018" name="Microb. Genom.">
        <title>Expanding an expanded genome: long-read sequencing of Trypanosoma cruzi.</title>
        <authorList>
            <person name="Berna L."/>
            <person name="Rodriguez M."/>
            <person name="Chiribao M.L."/>
            <person name="Parodi-Talice A."/>
            <person name="Pita S."/>
            <person name="Rijo G."/>
            <person name="Alvarez-Valin F."/>
            <person name="Robello C."/>
        </authorList>
    </citation>
    <scope>NUCLEOTIDE SEQUENCE [LARGE SCALE GENOMIC DNA]</scope>
    <source>
        <strain evidence="1 2">Dm28c</strain>
    </source>
</reference>
<dbReference type="VEuPathDB" id="TriTrypDB:C4B63_113g50"/>
<accession>A0A2V2URJ1</accession>
<dbReference type="VEuPathDB" id="TriTrypDB:Tc_MARK_3565"/>
<sequence length="563" mass="62785">MDGDWLRTPSFGAVGPTFGGDGVARDKTAKMDEAANGGFSPSDGPGVFVGIGISSIAAYVIYAMYRGSRSGPPQLFWTTPSVRKSRPPSNCNGEVSNDADDHVMRPSLTLVNFPKQMWGLFERSLRPLINAEELELQDARVAFFHDITEITPNNLEAVVRQEVLLAFEDLRGAPCAVYRSVLAVDGEPINPFWGAEEAVKASRGRALLERHCVGYTVDGGRVEILSHDTEGMLGAVNDFSSTMKTDLHLDDVDDALRRCFCATARTFSLGKEKRWDAMGDFSSRDPGKSISGPYARSFGVLWLSPVPLFAMLGAALRYSCAEFDGWRRLSEPDNDASSPFWMLRRVWHWWRERKESKLGVKKYEGHPGDKFIVEIESLQDLTCIETTYSDLLKDALKGTRQLGFDMETIEIDTFPSAVGTVLRCSLRPGLTVFQALWETWRLTALVSCLKCDVQKFRLIVAVRLPEVSNSRANVRDAHASWPHVRVFPVSSEEAESFRPSFFSSAQYFRLLKDDECVEPAEAFRRIQEGNLHQLCYVVAEYVTGDFESYLEECAGDGGVNKAI</sequence>
<dbReference type="Proteomes" id="UP000246121">
    <property type="component" value="Unassembled WGS sequence"/>
</dbReference>
<protein>
    <submittedName>
        <fullName evidence="1">Uncharacterized protein</fullName>
    </submittedName>
</protein>
<evidence type="ECO:0000313" key="1">
    <source>
        <dbReference type="EMBL" id="PWU86674.1"/>
    </source>
</evidence>
<dbReference type="VEuPathDB" id="TriTrypDB:C3747_167g22"/>
<dbReference type="VEuPathDB" id="TriTrypDB:TcCL_NonESM02874"/>
<organism evidence="1 2">
    <name type="scientific">Trypanosoma cruzi</name>
    <dbReference type="NCBI Taxonomy" id="5693"/>
    <lineage>
        <taxon>Eukaryota</taxon>
        <taxon>Discoba</taxon>
        <taxon>Euglenozoa</taxon>
        <taxon>Kinetoplastea</taxon>
        <taxon>Metakinetoplastina</taxon>
        <taxon>Trypanosomatida</taxon>
        <taxon>Trypanosomatidae</taxon>
        <taxon>Trypanosoma</taxon>
        <taxon>Schizotrypanum</taxon>
    </lineage>
</organism>
<dbReference type="AlphaFoldDB" id="A0A2V2URJ1"/>